<name>A0A7C9ML54_9BACT</name>
<organism evidence="2 3">
    <name type="scientific">Solidesulfovibrio aerotolerans</name>
    <dbReference type="NCBI Taxonomy" id="295255"/>
    <lineage>
        <taxon>Bacteria</taxon>
        <taxon>Pseudomonadati</taxon>
        <taxon>Thermodesulfobacteriota</taxon>
        <taxon>Desulfovibrionia</taxon>
        <taxon>Desulfovibrionales</taxon>
        <taxon>Desulfovibrionaceae</taxon>
        <taxon>Solidesulfovibrio</taxon>
    </lineage>
</organism>
<dbReference type="Proteomes" id="UP000482487">
    <property type="component" value="Unassembled WGS sequence"/>
</dbReference>
<evidence type="ECO:0000313" key="2">
    <source>
        <dbReference type="EMBL" id="MYL85208.1"/>
    </source>
</evidence>
<comment type="caution">
    <text evidence="2">The sequence shown here is derived from an EMBL/GenBank/DDBJ whole genome shotgun (WGS) entry which is preliminary data.</text>
</comment>
<sequence length="92" mass="10734">MNLDLMRRIGELFLETPFYGSRQMRLHLQHQDIVVDRGSVRRLMRRMGLMAIYQKPKPVSRILRTRSIRICCAGCRLIGQIRCGASTVRTCQ</sequence>
<dbReference type="InterPro" id="IPR025948">
    <property type="entry name" value="HTH-like_dom"/>
</dbReference>
<proteinExistence type="predicted"/>
<reference evidence="2 3" key="1">
    <citation type="submission" date="2020-01" db="EMBL/GenBank/DDBJ databases">
        <title>Genome sequence of Desulfovibrio aerotolerans DSM 16695(T).</title>
        <authorList>
            <person name="Karnachuk O."/>
            <person name="Avakyan M."/>
            <person name="Mardanov A."/>
            <person name="Kadnikov V."/>
            <person name="Ravin N."/>
        </authorList>
    </citation>
    <scope>NUCLEOTIDE SEQUENCE [LARGE SCALE GENOMIC DNA]</scope>
    <source>
        <strain evidence="2 3">DSM 16695</strain>
    </source>
</reference>
<keyword evidence="3" id="KW-1185">Reference proteome</keyword>
<accession>A0A7C9ML54</accession>
<evidence type="ECO:0000313" key="3">
    <source>
        <dbReference type="Proteomes" id="UP000482487"/>
    </source>
</evidence>
<dbReference type="AlphaFoldDB" id="A0A7C9ML54"/>
<protein>
    <submittedName>
        <fullName evidence="2">IS3 family transposase</fullName>
    </submittedName>
</protein>
<gene>
    <name evidence="2" type="ORF">GTA51_19100</name>
</gene>
<dbReference type="OrthoDB" id="9801287at2"/>
<evidence type="ECO:0000259" key="1">
    <source>
        <dbReference type="Pfam" id="PF13276"/>
    </source>
</evidence>
<dbReference type="Pfam" id="PF13276">
    <property type="entry name" value="HTH_21"/>
    <property type="match status" value="1"/>
</dbReference>
<feature type="domain" description="HTH-like" evidence="1">
    <location>
        <begin position="5"/>
        <end position="57"/>
    </location>
</feature>
<dbReference type="EMBL" id="WVUD01000065">
    <property type="protein sequence ID" value="MYL85208.1"/>
    <property type="molecule type" value="Genomic_DNA"/>
</dbReference>